<reference evidence="4 5" key="1">
    <citation type="submission" date="2016-10" db="EMBL/GenBank/DDBJ databases">
        <title>Genome sequence of Streptomyces gilvigriseus MUSC 26.</title>
        <authorList>
            <person name="Lee L.-H."/>
            <person name="Ser H.-L."/>
        </authorList>
    </citation>
    <scope>NUCLEOTIDE SEQUENCE [LARGE SCALE GENOMIC DNA]</scope>
    <source>
        <strain evidence="4 5">MUSC 26</strain>
    </source>
</reference>
<evidence type="ECO:0000259" key="3">
    <source>
        <dbReference type="Pfam" id="PF13649"/>
    </source>
</evidence>
<evidence type="ECO:0000313" key="4">
    <source>
        <dbReference type="EMBL" id="OIV37031.1"/>
    </source>
</evidence>
<sequence length="212" mass="22649">MSEVPQETVEAFYDAKADAYLAAYVEGVQDDPRLAFLPHLDAQLAVGASVLELGCGAGIPATAALARRYRVLGVDLSATQLHHARWNVPTAAFRKADMTALDLPDGSVDAVTAFYCFNHLPLGEQPRMLAAIARWLRPGGLLLASFGTGAAHGEVAQWLGAPVYFSSHDMPANRRHLADAGFTLLVDELIAKGEERWQWVVARTGAAPGAAT</sequence>
<keyword evidence="5" id="KW-1185">Reference proteome</keyword>
<dbReference type="GO" id="GO:0008168">
    <property type="term" value="F:methyltransferase activity"/>
    <property type="evidence" value="ECO:0007669"/>
    <property type="project" value="UniProtKB-KW"/>
</dbReference>
<feature type="domain" description="Methyltransferase" evidence="3">
    <location>
        <begin position="50"/>
        <end position="140"/>
    </location>
</feature>
<dbReference type="CDD" id="cd02440">
    <property type="entry name" value="AdoMet_MTases"/>
    <property type="match status" value="1"/>
</dbReference>
<dbReference type="InterPro" id="IPR041698">
    <property type="entry name" value="Methyltransf_25"/>
</dbReference>
<proteinExistence type="predicted"/>
<dbReference type="EMBL" id="MLCF01000066">
    <property type="protein sequence ID" value="OIV37031.1"/>
    <property type="molecule type" value="Genomic_DNA"/>
</dbReference>
<keyword evidence="1 4" id="KW-0489">Methyltransferase</keyword>
<name>A0A1J7BEB2_9ACTN</name>
<dbReference type="Gene3D" id="3.40.50.150">
    <property type="entry name" value="Vaccinia Virus protein VP39"/>
    <property type="match status" value="1"/>
</dbReference>
<organism evidence="4 5">
    <name type="scientific">Mangrovactinospora gilvigrisea</name>
    <dbReference type="NCBI Taxonomy" id="1428644"/>
    <lineage>
        <taxon>Bacteria</taxon>
        <taxon>Bacillati</taxon>
        <taxon>Actinomycetota</taxon>
        <taxon>Actinomycetes</taxon>
        <taxon>Kitasatosporales</taxon>
        <taxon>Streptomycetaceae</taxon>
        <taxon>Mangrovactinospora</taxon>
    </lineage>
</organism>
<dbReference type="OrthoDB" id="7062303at2"/>
<dbReference type="GO" id="GO:0017000">
    <property type="term" value="P:antibiotic biosynthetic process"/>
    <property type="evidence" value="ECO:0007669"/>
    <property type="project" value="UniProtKB-ARBA"/>
</dbReference>
<dbReference type="SUPFAM" id="SSF53335">
    <property type="entry name" value="S-adenosyl-L-methionine-dependent methyltransferases"/>
    <property type="match status" value="1"/>
</dbReference>
<dbReference type="InterPro" id="IPR029063">
    <property type="entry name" value="SAM-dependent_MTases_sf"/>
</dbReference>
<gene>
    <name evidence="4" type="ORF">BIV57_13140</name>
</gene>
<dbReference type="STRING" id="1428644.BIV57_13140"/>
<dbReference type="PANTHER" id="PTHR43861:SF1">
    <property type="entry name" value="TRANS-ACONITATE 2-METHYLTRANSFERASE"/>
    <property type="match status" value="1"/>
</dbReference>
<comment type="caution">
    <text evidence="4">The sequence shown here is derived from an EMBL/GenBank/DDBJ whole genome shotgun (WGS) entry which is preliminary data.</text>
</comment>
<evidence type="ECO:0000313" key="5">
    <source>
        <dbReference type="Proteomes" id="UP000243342"/>
    </source>
</evidence>
<evidence type="ECO:0000256" key="1">
    <source>
        <dbReference type="ARBA" id="ARBA00022603"/>
    </source>
</evidence>
<evidence type="ECO:0000256" key="2">
    <source>
        <dbReference type="ARBA" id="ARBA00022679"/>
    </source>
</evidence>
<protein>
    <submittedName>
        <fullName evidence="4">Methyltransferase type 11</fullName>
    </submittedName>
</protein>
<dbReference type="RefSeq" id="WP_071657007.1">
    <property type="nucleotide sequence ID" value="NZ_MLCF01000066.1"/>
</dbReference>
<accession>A0A1J7BEB2</accession>
<dbReference type="PANTHER" id="PTHR43861">
    <property type="entry name" value="TRANS-ACONITATE 2-METHYLTRANSFERASE-RELATED"/>
    <property type="match status" value="1"/>
</dbReference>
<dbReference type="GO" id="GO:0032259">
    <property type="term" value="P:methylation"/>
    <property type="evidence" value="ECO:0007669"/>
    <property type="project" value="UniProtKB-KW"/>
</dbReference>
<keyword evidence="2 4" id="KW-0808">Transferase</keyword>
<dbReference type="Proteomes" id="UP000243342">
    <property type="component" value="Unassembled WGS sequence"/>
</dbReference>
<dbReference type="Pfam" id="PF13649">
    <property type="entry name" value="Methyltransf_25"/>
    <property type="match status" value="1"/>
</dbReference>
<dbReference type="AlphaFoldDB" id="A0A1J7BEB2"/>